<organism evidence="2">
    <name type="scientific">Hexamita inflata</name>
    <dbReference type="NCBI Taxonomy" id="28002"/>
    <lineage>
        <taxon>Eukaryota</taxon>
        <taxon>Metamonada</taxon>
        <taxon>Diplomonadida</taxon>
        <taxon>Hexamitidae</taxon>
        <taxon>Hexamitinae</taxon>
        <taxon>Hexamita</taxon>
    </lineage>
</organism>
<reference evidence="2" key="1">
    <citation type="submission" date="2023-06" db="EMBL/GenBank/DDBJ databases">
        <authorList>
            <person name="Kurt Z."/>
        </authorList>
    </citation>
    <scope>NUCLEOTIDE SEQUENCE</scope>
</reference>
<evidence type="ECO:0000313" key="3">
    <source>
        <dbReference type="EMBL" id="CAL6001691.1"/>
    </source>
</evidence>
<comment type="caution">
    <text evidence="2">The sequence shown here is derived from an EMBL/GenBank/DDBJ whole genome shotgun (WGS) entry which is preliminary data.</text>
</comment>
<keyword evidence="1" id="KW-0472">Membrane</keyword>
<gene>
    <name evidence="3" type="ORF">HINF_LOCUS17559</name>
    <name evidence="2" type="ORF">HINF_LOCUS55641</name>
</gene>
<evidence type="ECO:0008006" key="5">
    <source>
        <dbReference type="Google" id="ProtNLM"/>
    </source>
</evidence>
<name>A0AA86QXT5_9EUKA</name>
<evidence type="ECO:0000313" key="4">
    <source>
        <dbReference type="Proteomes" id="UP001642409"/>
    </source>
</evidence>
<dbReference type="EMBL" id="CAXDID020000044">
    <property type="protein sequence ID" value="CAL6001691.1"/>
    <property type="molecule type" value="Genomic_DNA"/>
</dbReference>
<keyword evidence="4" id="KW-1185">Reference proteome</keyword>
<protein>
    <recommendedName>
        <fullName evidence="5">Transmembrane protein</fullName>
    </recommendedName>
</protein>
<feature type="transmembrane region" description="Helical" evidence="1">
    <location>
        <begin position="1074"/>
        <end position="1092"/>
    </location>
</feature>
<proteinExistence type="predicted"/>
<keyword evidence="1" id="KW-0812">Transmembrane</keyword>
<dbReference type="Proteomes" id="UP001642409">
    <property type="component" value="Unassembled WGS sequence"/>
</dbReference>
<reference evidence="3 4" key="2">
    <citation type="submission" date="2024-07" db="EMBL/GenBank/DDBJ databases">
        <authorList>
            <person name="Akdeniz Z."/>
        </authorList>
    </citation>
    <scope>NUCLEOTIDE SEQUENCE [LARGE SCALE GENOMIC DNA]</scope>
</reference>
<keyword evidence="1" id="KW-1133">Transmembrane helix</keyword>
<dbReference type="EMBL" id="CATOUU010001031">
    <property type="protein sequence ID" value="CAI9967996.1"/>
    <property type="molecule type" value="Genomic_DNA"/>
</dbReference>
<sequence length="1309" mass="154239">MNVFIIALNLNFNELQNKLQTFEEMSIQSANIDNVFNSVRELLNMKQFTYYDPKLQLFKDFQERLQEYEQIGVAGTLSFQDAMYTLQYYINLKYRKDWCQDSMNRLKQEVPDVDQFLNRQKTNYFKPYQYELDELTQFASKITITDTSEQIRAKIGNNNTYFTINNEKQLFKGIPFTNPMIYSQFSKDSVYIFDNFEEIYIINTTILESSSLIDRIWFYIIKENQIINIFEKLFEVKYLSLTQVMILQQNITEFIKQNTKYQNIVNNFQFIQHIQKEIENQNQGSNYKIKNGSDIFFSTSYMVVFLFTKYCNYISSGLPSNQNIIVILVSKEQCNYYIQRFYEHIKLFYRYQDESHYLNSTLNSIIQFLNQLFYDATPKFGNINNTMLFIKPVYIESVYVGCLYKLVEYTQYLAFSMFSVDKVSRTTVLDSKTQRTLVDYFAEYSSPIFITQGNSRSFYSFQPVIFNQLDINTNNSDYIQVTKQKVLNIIESDIFMITDSVKYQKQFKFKEYTAINTVSSTFLGQMVRLPFQICSITDQIYIEQQQLFDNYVSTTQIDFQKLRSIASPSHTSIKNSNAQGYNTSSFLNYQTLMKDTFHINKPISRCQIPKQSMFNLHSYYEILLNNFKNLKNSGNISYFINQLEEFQYLISIDKYQDGLQLPLINLIFRNLYLSTQILSDFKYLHQLKKVVGNKIEDIQYDEIVSEDTIVVIPIIVLDIYQRLYDISLFSALTNKLKYLTEQKDVSEIVISSLNIDNAASQYRTLFDNQYDQYLADYYPQKTEDVQQIILERINFYKYIIDVYSLHQFSFSTGKNWESIMGEQLKSQPSALTEKFRVGQFNGKLSVTKALTVQSKTLDNQTTVSGFLTVVLKQSYKVPVEEPYTLFDSNMRYIAGIDDQQYHNGVKQVLFKHNYIQNIKVNYTLANIQNILELNSGFWINAFEQSREKKFTLIITQNKTTYQNRISERNYNESEIHQRSIIFDANCDYLVSGKIIVKQLGAIDGIMVIYKDIVLSNYNQDLKLVDANKFSLDQVSYYYGNLNNRLRSTTYYTNYMFQNSKNNKILSLSKFEITVIIYLIFIPLLILIIASFCKAMSSNHSFKYYSEEQITKISTDKLVHKPRSINNYIFQINCIKSKIFYNIDIESTNQQEIVPRLLFANDLSKYLLIQSQKTHEQIYEYLITITENNTLLNEQINTFSFKILVSSQQYSIIINSLQHNKSWLPNNQIIFAGSIQVWYKSVYRSLLKTYKTNSKLSNNQEIYVSKVFDDSNLFIDRKLNSPCNVSILLFRSCKITCNTPLAELFESFQK</sequence>
<accession>A0AA86QXT5</accession>
<evidence type="ECO:0000256" key="1">
    <source>
        <dbReference type="SAM" id="Phobius"/>
    </source>
</evidence>
<evidence type="ECO:0000313" key="2">
    <source>
        <dbReference type="EMBL" id="CAI9967996.1"/>
    </source>
</evidence>